<dbReference type="Proteomes" id="UP000708208">
    <property type="component" value="Unassembled WGS sequence"/>
</dbReference>
<dbReference type="EMBL" id="CAJVCH010004662">
    <property type="protein sequence ID" value="CAG7654402.1"/>
    <property type="molecule type" value="Genomic_DNA"/>
</dbReference>
<feature type="non-terminal residue" evidence="1">
    <location>
        <position position="1"/>
    </location>
</feature>
<accession>A0A8J2J2Z6</accession>
<name>A0A8J2J2Z6_9HEXA</name>
<keyword evidence="2" id="KW-1185">Reference proteome</keyword>
<comment type="caution">
    <text evidence="1">The sequence shown here is derived from an EMBL/GenBank/DDBJ whole genome shotgun (WGS) entry which is preliminary data.</text>
</comment>
<organism evidence="1 2">
    <name type="scientific">Allacma fusca</name>
    <dbReference type="NCBI Taxonomy" id="39272"/>
    <lineage>
        <taxon>Eukaryota</taxon>
        <taxon>Metazoa</taxon>
        <taxon>Ecdysozoa</taxon>
        <taxon>Arthropoda</taxon>
        <taxon>Hexapoda</taxon>
        <taxon>Collembola</taxon>
        <taxon>Symphypleona</taxon>
        <taxon>Sminthuridae</taxon>
        <taxon>Allacma</taxon>
    </lineage>
</organism>
<gene>
    <name evidence="1" type="ORF">AFUS01_LOCUS871</name>
</gene>
<feature type="non-terminal residue" evidence="1">
    <location>
        <position position="62"/>
    </location>
</feature>
<dbReference type="AlphaFoldDB" id="A0A8J2J2Z6"/>
<reference evidence="1" key="1">
    <citation type="submission" date="2021-06" db="EMBL/GenBank/DDBJ databases">
        <authorList>
            <person name="Hodson N. C."/>
            <person name="Mongue J. A."/>
            <person name="Jaron S. K."/>
        </authorList>
    </citation>
    <scope>NUCLEOTIDE SEQUENCE</scope>
</reference>
<protein>
    <submittedName>
        <fullName evidence="1">Uncharacterized protein</fullName>
    </submittedName>
</protein>
<evidence type="ECO:0000313" key="1">
    <source>
        <dbReference type="EMBL" id="CAG7654402.1"/>
    </source>
</evidence>
<proteinExistence type="predicted"/>
<sequence length="62" mass="7279">IFRLEPVTLYNTKRELTMPRRRVTPRKSYGGMPPRKFLAIPTMKDTITKAVREEVQVFVRAS</sequence>
<evidence type="ECO:0000313" key="2">
    <source>
        <dbReference type="Proteomes" id="UP000708208"/>
    </source>
</evidence>